<sequence length="184" mass="20967">MLKFLILLDVLVSIVASHKNDEKLCDAEAERFRFCTETFANFTKDLHEARKELTQFSSTVSPLESQIGGEFKKSLKFPIRHIGFYTDRKIEAQECLKDKDISESLGNCVVSHKKFPLPKGFSSTMVPCVKKVLEGTDCSTDQKVGLERGARAVADFYDQSDMVFADEEYLKNFDLKFDPRKYGL</sequence>
<organism evidence="2 3">
    <name type="scientific">Caenorhabditis nigoni</name>
    <dbReference type="NCBI Taxonomy" id="1611254"/>
    <lineage>
        <taxon>Eukaryota</taxon>
        <taxon>Metazoa</taxon>
        <taxon>Ecdysozoa</taxon>
        <taxon>Nematoda</taxon>
        <taxon>Chromadorea</taxon>
        <taxon>Rhabditida</taxon>
        <taxon>Rhabditina</taxon>
        <taxon>Rhabditomorpha</taxon>
        <taxon>Rhabditoidea</taxon>
        <taxon>Rhabditidae</taxon>
        <taxon>Peloderinae</taxon>
        <taxon>Caenorhabditis</taxon>
    </lineage>
</organism>
<accession>A0A2G5TD74</accession>
<evidence type="ECO:0000313" key="3">
    <source>
        <dbReference type="Proteomes" id="UP000230233"/>
    </source>
</evidence>
<feature type="chain" id="PRO_5013942465" description="DUF19 domain-containing protein" evidence="1">
    <location>
        <begin position="18"/>
        <end position="184"/>
    </location>
</feature>
<gene>
    <name evidence="2" type="primary">Cnig_chr_V.g18204</name>
    <name evidence="2" type="ORF">B9Z55_018204</name>
</gene>
<evidence type="ECO:0000256" key="1">
    <source>
        <dbReference type="SAM" id="SignalP"/>
    </source>
</evidence>
<keyword evidence="3" id="KW-1185">Reference proteome</keyword>
<keyword evidence="1" id="KW-0732">Signal</keyword>
<proteinExistence type="predicted"/>
<feature type="signal peptide" evidence="1">
    <location>
        <begin position="1"/>
        <end position="17"/>
    </location>
</feature>
<comment type="caution">
    <text evidence="2">The sequence shown here is derived from an EMBL/GenBank/DDBJ whole genome shotgun (WGS) entry which is preliminary data.</text>
</comment>
<dbReference type="Proteomes" id="UP000230233">
    <property type="component" value="Chromosome V"/>
</dbReference>
<evidence type="ECO:0000313" key="2">
    <source>
        <dbReference type="EMBL" id="PIC25169.1"/>
    </source>
</evidence>
<dbReference type="AlphaFoldDB" id="A0A2G5TD74"/>
<dbReference type="EMBL" id="PDUG01000005">
    <property type="protein sequence ID" value="PIC25169.1"/>
    <property type="molecule type" value="Genomic_DNA"/>
</dbReference>
<protein>
    <recommendedName>
        <fullName evidence="4">DUF19 domain-containing protein</fullName>
    </recommendedName>
</protein>
<reference evidence="3" key="1">
    <citation type="submission" date="2017-10" db="EMBL/GenBank/DDBJ databases">
        <title>Rapid genome shrinkage in a self-fertile nematode reveals novel sperm competition proteins.</title>
        <authorList>
            <person name="Yin D."/>
            <person name="Schwarz E.M."/>
            <person name="Thomas C.G."/>
            <person name="Felde R.L."/>
            <person name="Korf I.F."/>
            <person name="Cutter A.D."/>
            <person name="Schartner C.M."/>
            <person name="Ralston E.J."/>
            <person name="Meyer B.J."/>
            <person name="Haag E.S."/>
        </authorList>
    </citation>
    <scope>NUCLEOTIDE SEQUENCE [LARGE SCALE GENOMIC DNA]</scope>
    <source>
        <strain evidence="3">JU1422</strain>
    </source>
</reference>
<evidence type="ECO:0008006" key="4">
    <source>
        <dbReference type="Google" id="ProtNLM"/>
    </source>
</evidence>
<name>A0A2G5TD74_9PELO</name>